<feature type="region of interest" description="Disordered" evidence="3">
    <location>
        <begin position="1"/>
        <end position="20"/>
    </location>
</feature>
<comment type="subcellular location">
    <subcellularLocation>
        <location evidence="1">Cytoplasm</location>
    </subcellularLocation>
</comment>
<gene>
    <name evidence="5" type="primary">Grasp</name>
    <name evidence="5" type="ORF">EVAR_63906_1</name>
</gene>
<keyword evidence="2" id="KW-0963">Cytoplasm</keyword>
<accession>A0A4C1ZKF4</accession>
<dbReference type="SUPFAM" id="SSF50156">
    <property type="entry name" value="PDZ domain-like"/>
    <property type="match status" value="1"/>
</dbReference>
<evidence type="ECO:0000256" key="2">
    <source>
        <dbReference type="ARBA" id="ARBA00022490"/>
    </source>
</evidence>
<proteinExistence type="predicted"/>
<organism evidence="5 6">
    <name type="scientific">Eumeta variegata</name>
    <name type="common">Bagworm moth</name>
    <name type="synonym">Eumeta japonica</name>
    <dbReference type="NCBI Taxonomy" id="151549"/>
    <lineage>
        <taxon>Eukaryota</taxon>
        <taxon>Metazoa</taxon>
        <taxon>Ecdysozoa</taxon>
        <taxon>Arthropoda</taxon>
        <taxon>Hexapoda</taxon>
        <taxon>Insecta</taxon>
        <taxon>Pterygota</taxon>
        <taxon>Neoptera</taxon>
        <taxon>Endopterygota</taxon>
        <taxon>Lepidoptera</taxon>
        <taxon>Glossata</taxon>
        <taxon>Ditrysia</taxon>
        <taxon>Tineoidea</taxon>
        <taxon>Psychidae</taxon>
        <taxon>Oiketicinae</taxon>
        <taxon>Eumeta</taxon>
    </lineage>
</organism>
<dbReference type="InterPro" id="IPR052122">
    <property type="entry name" value="Intracell_Traff_Signaling_Reg"/>
</dbReference>
<dbReference type="InterPro" id="IPR036034">
    <property type="entry name" value="PDZ_sf"/>
</dbReference>
<evidence type="ECO:0000256" key="1">
    <source>
        <dbReference type="ARBA" id="ARBA00004496"/>
    </source>
</evidence>
<feature type="region of interest" description="Disordered" evidence="3">
    <location>
        <begin position="126"/>
        <end position="151"/>
    </location>
</feature>
<protein>
    <submittedName>
        <fullName evidence="5">General receptor for phosphoinositides 1-associated scaffold protein</fullName>
    </submittedName>
</protein>
<dbReference type="PANTHER" id="PTHR15963:SF5">
    <property type="entry name" value="SHORT SPINDLE 6, ISOFORM A"/>
    <property type="match status" value="1"/>
</dbReference>
<reference evidence="5 6" key="1">
    <citation type="journal article" date="2019" name="Commun. Biol.">
        <title>The bagworm genome reveals a unique fibroin gene that provides high tensile strength.</title>
        <authorList>
            <person name="Kono N."/>
            <person name="Nakamura H."/>
            <person name="Ohtoshi R."/>
            <person name="Tomita M."/>
            <person name="Numata K."/>
            <person name="Arakawa K."/>
        </authorList>
    </citation>
    <scope>NUCLEOTIDE SEQUENCE [LARGE SCALE GENOMIC DNA]</scope>
</reference>
<dbReference type="GO" id="GO:0005737">
    <property type="term" value="C:cytoplasm"/>
    <property type="evidence" value="ECO:0007669"/>
    <property type="project" value="UniProtKB-SubCell"/>
</dbReference>
<dbReference type="EMBL" id="BGZK01001917">
    <property type="protein sequence ID" value="GBP88258.1"/>
    <property type="molecule type" value="Genomic_DNA"/>
</dbReference>
<name>A0A4C1ZKF4_EUMVA</name>
<dbReference type="Pfam" id="PF00595">
    <property type="entry name" value="PDZ"/>
    <property type="match status" value="1"/>
</dbReference>
<evidence type="ECO:0000259" key="4">
    <source>
        <dbReference type="PROSITE" id="PS50106"/>
    </source>
</evidence>
<comment type="caution">
    <text evidence="5">The sequence shown here is derived from an EMBL/GenBank/DDBJ whole genome shotgun (WGS) entry which is preliminary data.</text>
</comment>
<dbReference type="STRING" id="151549.A0A4C1ZKF4"/>
<feature type="domain" description="PDZ" evidence="4">
    <location>
        <begin position="29"/>
        <end position="85"/>
    </location>
</feature>
<dbReference type="Gene3D" id="2.30.42.10">
    <property type="match status" value="1"/>
</dbReference>
<evidence type="ECO:0000313" key="5">
    <source>
        <dbReference type="EMBL" id="GBP88258.1"/>
    </source>
</evidence>
<dbReference type="SMART" id="SM00228">
    <property type="entry name" value="PDZ"/>
    <property type="match status" value="1"/>
</dbReference>
<keyword evidence="6" id="KW-1185">Reference proteome</keyword>
<dbReference type="AlphaFoldDB" id="A0A4C1ZKF4"/>
<dbReference type="InterPro" id="IPR001478">
    <property type="entry name" value="PDZ"/>
</dbReference>
<dbReference type="Proteomes" id="UP000299102">
    <property type="component" value="Unassembled WGS sequence"/>
</dbReference>
<sequence length="166" mass="18543">MSNGKKLLSNDSKEDSLDNSEHEIEVITYVDHVEAEGPAAVAGMREGDVILSINGVDVEHADHSTIVDAINSCDSRMRMVVIFEDCVRKVELHLKFINIQRTLQTKMRELEQISLRERQIIDNNWKTHSLPSQKKKTSPIDATSDAEEANTGDTANGSYCLLYAVV</sequence>
<evidence type="ECO:0000256" key="3">
    <source>
        <dbReference type="SAM" id="MobiDB-lite"/>
    </source>
</evidence>
<keyword evidence="5" id="KW-0675">Receptor</keyword>
<dbReference type="PROSITE" id="PS50106">
    <property type="entry name" value="PDZ"/>
    <property type="match status" value="1"/>
</dbReference>
<evidence type="ECO:0000313" key="6">
    <source>
        <dbReference type="Proteomes" id="UP000299102"/>
    </source>
</evidence>
<dbReference type="PANTHER" id="PTHR15963">
    <property type="entry name" value="GENERAL RECEPTOR FOR PHOSPHOINOSITIDES 1-ASSOCIATED SCAFFOLD PROTEIN-RELATED"/>
    <property type="match status" value="1"/>
</dbReference>
<dbReference type="OrthoDB" id="10041077at2759"/>
<feature type="compositionally biased region" description="Basic and acidic residues" evidence="3">
    <location>
        <begin position="11"/>
        <end position="20"/>
    </location>
</feature>